<dbReference type="AlphaFoldDB" id="A0A1E5XUP5"/>
<dbReference type="OrthoDB" id="572496at2"/>
<dbReference type="Pfam" id="PF00583">
    <property type="entry name" value="Acetyltransf_1"/>
    <property type="match status" value="1"/>
</dbReference>
<protein>
    <submittedName>
        <fullName evidence="4">GNAT family N-acetyltransferase</fullName>
    </submittedName>
</protein>
<dbReference type="CDD" id="cd04301">
    <property type="entry name" value="NAT_SF"/>
    <property type="match status" value="1"/>
</dbReference>
<dbReference type="Gene3D" id="3.40.630.30">
    <property type="match status" value="1"/>
</dbReference>
<evidence type="ECO:0000256" key="1">
    <source>
        <dbReference type="ARBA" id="ARBA00022679"/>
    </source>
</evidence>
<evidence type="ECO:0000259" key="3">
    <source>
        <dbReference type="PROSITE" id="PS51186"/>
    </source>
</evidence>
<keyword evidence="2" id="KW-0012">Acyltransferase</keyword>
<evidence type="ECO:0000313" key="5">
    <source>
        <dbReference type="Proteomes" id="UP000095463"/>
    </source>
</evidence>
<dbReference type="PANTHER" id="PTHR43877">
    <property type="entry name" value="AMINOALKYLPHOSPHONATE N-ACETYLTRANSFERASE-RELATED-RELATED"/>
    <property type="match status" value="1"/>
</dbReference>
<reference evidence="4 5" key="1">
    <citation type="journal article" date="2015" name="Genome Announc.">
        <title>Genome Assemblies of Three Soil-Associated Devosia species: D. insulae, D. limi, and D. soli.</title>
        <authorList>
            <person name="Hassan Y.I."/>
            <person name="Lepp D."/>
            <person name="Zhou T."/>
        </authorList>
    </citation>
    <scope>NUCLEOTIDE SEQUENCE [LARGE SCALE GENOMIC DNA]</scope>
    <source>
        <strain evidence="4 5">DS-56</strain>
    </source>
</reference>
<evidence type="ECO:0000313" key="4">
    <source>
        <dbReference type="EMBL" id="OEO32321.1"/>
    </source>
</evidence>
<dbReference type="Proteomes" id="UP000095463">
    <property type="component" value="Unassembled WGS sequence"/>
</dbReference>
<dbReference type="InterPro" id="IPR000182">
    <property type="entry name" value="GNAT_dom"/>
</dbReference>
<dbReference type="InterPro" id="IPR016181">
    <property type="entry name" value="Acyl_CoA_acyltransferase"/>
</dbReference>
<gene>
    <name evidence="4" type="ORF">VW23_012150</name>
</gene>
<dbReference type="EMBL" id="LAJE02000075">
    <property type="protein sequence ID" value="OEO32321.1"/>
    <property type="molecule type" value="Genomic_DNA"/>
</dbReference>
<name>A0A1E5XUP5_9HYPH</name>
<dbReference type="PANTHER" id="PTHR43877:SF2">
    <property type="entry name" value="AMINOALKYLPHOSPHONATE N-ACETYLTRANSFERASE-RELATED"/>
    <property type="match status" value="1"/>
</dbReference>
<feature type="domain" description="N-acetyltransferase" evidence="3">
    <location>
        <begin position="6"/>
        <end position="153"/>
    </location>
</feature>
<organism evidence="4 5">
    <name type="scientific">Devosia insulae DS-56</name>
    <dbReference type="NCBI Taxonomy" id="1116389"/>
    <lineage>
        <taxon>Bacteria</taxon>
        <taxon>Pseudomonadati</taxon>
        <taxon>Pseudomonadota</taxon>
        <taxon>Alphaproteobacteria</taxon>
        <taxon>Hyphomicrobiales</taxon>
        <taxon>Devosiaceae</taxon>
        <taxon>Devosia</taxon>
    </lineage>
</organism>
<keyword evidence="1" id="KW-0808">Transferase</keyword>
<dbReference type="RefSeq" id="WP_069908521.1">
    <property type="nucleotide sequence ID" value="NZ_LAJE02000075.1"/>
</dbReference>
<dbReference type="PROSITE" id="PS51186">
    <property type="entry name" value="GNAT"/>
    <property type="match status" value="1"/>
</dbReference>
<dbReference type="SUPFAM" id="SSF55729">
    <property type="entry name" value="Acyl-CoA N-acyltransferases (Nat)"/>
    <property type="match status" value="1"/>
</dbReference>
<evidence type="ECO:0000256" key="2">
    <source>
        <dbReference type="ARBA" id="ARBA00023315"/>
    </source>
</evidence>
<sequence length="155" mass="17112">MSAKSIEIRVAQPHEAAAIAAIVMAAYAKWVPLIGREPMPMRVDYDKAVREHRFDLAVEDGAILGLIETVPHPDHLWIDNVAVAPAAQGRGIGRMLIAFTEQRAMVAGHPELRLVTNGAFESNIALYTRLGFEVDRIEDFLNGTAVYMRKPLHAT</sequence>
<dbReference type="InterPro" id="IPR050832">
    <property type="entry name" value="Bact_Acetyltransf"/>
</dbReference>
<accession>A0A1E5XUP5</accession>
<dbReference type="GO" id="GO:0016747">
    <property type="term" value="F:acyltransferase activity, transferring groups other than amino-acyl groups"/>
    <property type="evidence" value="ECO:0007669"/>
    <property type="project" value="InterPro"/>
</dbReference>
<keyword evidence="5" id="KW-1185">Reference proteome</keyword>
<proteinExistence type="predicted"/>
<comment type="caution">
    <text evidence="4">The sequence shown here is derived from an EMBL/GenBank/DDBJ whole genome shotgun (WGS) entry which is preliminary data.</text>
</comment>